<dbReference type="SMART" id="SM00849">
    <property type="entry name" value="Lactamase_B"/>
    <property type="match status" value="1"/>
</dbReference>
<keyword evidence="9" id="KW-1185">Reference proteome</keyword>
<keyword evidence="4" id="KW-0862">Zinc</keyword>
<dbReference type="AlphaFoldDB" id="A0A317CJ14"/>
<dbReference type="GO" id="GO:0046872">
    <property type="term" value="F:metal ion binding"/>
    <property type="evidence" value="ECO:0007669"/>
    <property type="project" value="UniProtKB-KW"/>
</dbReference>
<sequence>MTPDASDFWFLPLGGTGEIGMNMNLYGHDGQWLMVDCGITFAKQTDEEKALGIPASAPPIQMADPEFIAERRESLVGLIITHAHEDHIGAVAHLWDQLRCPVYTTRFTAEILSRKLQEAGLQNKVPVYIVDPAVTLDIGVFNVQWIGLTHSIPDAYALVIQTPVAKVFHTADWKLDPTPVLGEPYSEATYRSVGEQGIDAMICDSTTANVVGHSISEAVLFTDLQKIIEKAPGRVVVTCFGSNLARMKTLYDIAETCDRHIALLGRSMINMAESAKKAGVWINQKNIVDTHYLCYLPRQSVLAIATGSQGQSRTALHRLSNDNYFDMPLEAGDTVIFSSRAIPGNEDEIQEMIDRLESLGITVITVENTEYLIHASGHPAIDELKMMYDWVKPTMSIPVHGEPHHIKAHAALAKSLGVPHQQMGQNGDMYFIAPYRGIRRNAVKTGRLGLVNRKLSKIED</sequence>
<evidence type="ECO:0000259" key="7">
    <source>
        <dbReference type="SMART" id="SM00849"/>
    </source>
</evidence>
<organism evidence="8 9">
    <name type="scientific">Leucothrix arctica</name>
    <dbReference type="NCBI Taxonomy" id="1481894"/>
    <lineage>
        <taxon>Bacteria</taxon>
        <taxon>Pseudomonadati</taxon>
        <taxon>Pseudomonadota</taxon>
        <taxon>Gammaproteobacteria</taxon>
        <taxon>Thiotrichales</taxon>
        <taxon>Thiotrichaceae</taxon>
        <taxon>Leucothrix</taxon>
    </lineage>
</organism>
<dbReference type="Gene3D" id="3.60.15.10">
    <property type="entry name" value="Ribonuclease Z/Hydroxyacylglutathione hydrolase-like"/>
    <property type="match status" value="1"/>
</dbReference>
<gene>
    <name evidence="8" type="ORF">DKT75_10020</name>
</gene>
<evidence type="ECO:0000256" key="1">
    <source>
        <dbReference type="ARBA" id="ARBA00022722"/>
    </source>
</evidence>
<dbReference type="Proteomes" id="UP000245506">
    <property type="component" value="Unassembled WGS sequence"/>
</dbReference>
<evidence type="ECO:0000256" key="6">
    <source>
        <dbReference type="ARBA" id="ARBA00022884"/>
    </source>
</evidence>
<keyword evidence="1" id="KW-0540">Nuclease</keyword>
<evidence type="ECO:0000256" key="3">
    <source>
        <dbReference type="ARBA" id="ARBA00022801"/>
    </source>
</evidence>
<evidence type="ECO:0000256" key="5">
    <source>
        <dbReference type="ARBA" id="ARBA00022839"/>
    </source>
</evidence>
<keyword evidence="5" id="KW-0269">Exonuclease</keyword>
<dbReference type="Pfam" id="PF00753">
    <property type="entry name" value="Lactamase_B"/>
    <property type="match status" value="1"/>
</dbReference>
<dbReference type="InterPro" id="IPR055132">
    <property type="entry name" value="RNase_J_b_CASP"/>
</dbReference>
<evidence type="ECO:0000313" key="8">
    <source>
        <dbReference type="EMBL" id="PWQ96312.1"/>
    </source>
</evidence>
<evidence type="ECO:0000256" key="2">
    <source>
        <dbReference type="ARBA" id="ARBA00022723"/>
    </source>
</evidence>
<feature type="domain" description="Metallo-beta-lactamase" evidence="7">
    <location>
        <begin position="20"/>
        <end position="213"/>
    </location>
</feature>
<dbReference type="Pfam" id="PF07521">
    <property type="entry name" value="RMMBL"/>
    <property type="match status" value="1"/>
</dbReference>
<reference evidence="8 9" key="1">
    <citation type="submission" date="2018-05" db="EMBL/GenBank/DDBJ databases">
        <title>Leucothrix arctica sp. nov., isolated from Arctic seawater.</title>
        <authorList>
            <person name="Choi A."/>
            <person name="Baek K."/>
        </authorList>
    </citation>
    <scope>NUCLEOTIDE SEQUENCE [LARGE SCALE GENOMIC DNA]</scope>
    <source>
        <strain evidence="8 9">IMCC9719</strain>
    </source>
</reference>
<keyword evidence="2" id="KW-0479">Metal-binding</keyword>
<evidence type="ECO:0000313" key="9">
    <source>
        <dbReference type="Proteomes" id="UP000245506"/>
    </source>
</evidence>
<proteinExistence type="predicted"/>
<keyword evidence="6" id="KW-0694">RNA-binding</keyword>
<dbReference type="GO" id="GO:0004527">
    <property type="term" value="F:exonuclease activity"/>
    <property type="evidence" value="ECO:0007669"/>
    <property type="project" value="UniProtKB-KW"/>
</dbReference>
<dbReference type="PANTHER" id="PTHR43694">
    <property type="entry name" value="RIBONUCLEASE J"/>
    <property type="match status" value="1"/>
</dbReference>
<dbReference type="InterPro" id="IPR042173">
    <property type="entry name" value="RNase_J_2"/>
</dbReference>
<dbReference type="OrthoDB" id="9803916at2"/>
<dbReference type="Gene3D" id="3.40.50.10710">
    <property type="entry name" value="Metallo-hydrolase/oxidoreductase"/>
    <property type="match status" value="1"/>
</dbReference>
<evidence type="ECO:0000256" key="4">
    <source>
        <dbReference type="ARBA" id="ARBA00022833"/>
    </source>
</evidence>
<dbReference type="InterPro" id="IPR036866">
    <property type="entry name" value="RibonucZ/Hydroxyglut_hydro"/>
</dbReference>
<dbReference type="InterPro" id="IPR011108">
    <property type="entry name" value="RMMBL"/>
</dbReference>
<name>A0A317CJ14_9GAMM</name>
<dbReference type="GO" id="GO:0003723">
    <property type="term" value="F:RNA binding"/>
    <property type="evidence" value="ECO:0007669"/>
    <property type="project" value="UniProtKB-KW"/>
</dbReference>
<comment type="caution">
    <text evidence="8">The sequence shown here is derived from an EMBL/GenBank/DDBJ whole genome shotgun (WGS) entry which is preliminary data.</text>
</comment>
<keyword evidence="3 8" id="KW-0378">Hydrolase</keyword>
<protein>
    <submittedName>
        <fullName evidence="8">MBL fold metallo-hydrolase</fullName>
    </submittedName>
</protein>
<dbReference type="EMBL" id="QGKL01000029">
    <property type="protein sequence ID" value="PWQ96312.1"/>
    <property type="molecule type" value="Genomic_DNA"/>
</dbReference>
<dbReference type="Pfam" id="PF22505">
    <property type="entry name" value="RNase_J_b_CASP"/>
    <property type="match status" value="1"/>
</dbReference>
<dbReference type="CDD" id="cd07714">
    <property type="entry name" value="RNaseJ_MBL-fold"/>
    <property type="match status" value="1"/>
</dbReference>
<dbReference type="InterPro" id="IPR001279">
    <property type="entry name" value="Metallo-B-lactamas"/>
</dbReference>
<dbReference type="SUPFAM" id="SSF56281">
    <property type="entry name" value="Metallo-hydrolase/oxidoreductase"/>
    <property type="match status" value="1"/>
</dbReference>
<dbReference type="PANTHER" id="PTHR43694:SF1">
    <property type="entry name" value="RIBONUCLEASE J"/>
    <property type="match status" value="1"/>
</dbReference>
<accession>A0A317CJ14</accession>